<sequence length="68" mass="7171">MQVRAEQGDTLDLLCYRHLGHTTGVVEAALALNPGIAAHGPILPHGLPVELPESSAAPVIVPTIKLWD</sequence>
<dbReference type="STRING" id="1796606.A2G96_05950"/>
<dbReference type="AlphaFoldDB" id="A0A142JGV0"/>
<name>A0A142JGV0_9BURK</name>
<organism evidence="1 2">
    <name type="scientific">Cupriavidus nantongensis</name>
    <dbReference type="NCBI Taxonomy" id="1796606"/>
    <lineage>
        <taxon>Bacteria</taxon>
        <taxon>Pseudomonadati</taxon>
        <taxon>Pseudomonadota</taxon>
        <taxon>Betaproteobacteria</taxon>
        <taxon>Burkholderiales</taxon>
        <taxon>Burkholderiaceae</taxon>
        <taxon>Cupriavidus</taxon>
    </lineage>
</organism>
<dbReference type="OrthoDB" id="8759063at2"/>
<evidence type="ECO:0000313" key="2">
    <source>
        <dbReference type="Proteomes" id="UP000075238"/>
    </source>
</evidence>
<evidence type="ECO:0000313" key="1">
    <source>
        <dbReference type="EMBL" id="AMR77312.1"/>
    </source>
</evidence>
<reference evidence="1 2" key="1">
    <citation type="submission" date="2016-03" db="EMBL/GenBank/DDBJ databases">
        <title>Complete genome sequence of a novel chlorpyrifos degrading bacterium, Cupriavidus nantongensis sp. X1.</title>
        <authorList>
            <person name="Fang L."/>
        </authorList>
    </citation>
    <scope>NUCLEOTIDE SEQUENCE [LARGE SCALE GENOMIC DNA]</scope>
    <source>
        <strain evidence="1 2">X1</strain>
    </source>
</reference>
<dbReference type="Proteomes" id="UP000075238">
    <property type="component" value="Chromosome 1"/>
</dbReference>
<accession>A0A142JGV0</accession>
<dbReference type="EMBL" id="CP014844">
    <property type="protein sequence ID" value="AMR77312.1"/>
    <property type="molecule type" value="Genomic_DNA"/>
</dbReference>
<dbReference type="InterPro" id="IPR008861">
    <property type="entry name" value="GpX-like"/>
</dbReference>
<dbReference type="RefSeq" id="WP_062797658.1">
    <property type="nucleotide sequence ID" value="NZ_CP014844.1"/>
</dbReference>
<protein>
    <submittedName>
        <fullName evidence="1">Phage tail protein</fullName>
    </submittedName>
</protein>
<dbReference type="Pfam" id="PF05489">
    <property type="entry name" value="Phage_tail_X"/>
    <property type="match status" value="1"/>
</dbReference>
<keyword evidence="2" id="KW-1185">Reference proteome</keyword>
<gene>
    <name evidence="1" type="ORF">A2G96_05950</name>
</gene>
<dbReference type="KEGG" id="cnan:A2G96_05950"/>
<proteinExistence type="predicted"/>